<dbReference type="PROSITE" id="PS00463">
    <property type="entry name" value="ZN2_CY6_FUNGAL_1"/>
    <property type="match status" value="1"/>
</dbReference>
<comment type="subcellular location">
    <subcellularLocation>
        <location evidence="1">Nucleus</location>
    </subcellularLocation>
</comment>
<dbReference type="GO" id="GO:0005634">
    <property type="term" value="C:nucleus"/>
    <property type="evidence" value="ECO:0007669"/>
    <property type="project" value="UniProtKB-SubCell"/>
</dbReference>
<keyword evidence="2" id="KW-0805">Transcription regulation</keyword>
<protein>
    <submittedName>
        <fullName evidence="8">Transcription factor</fullName>
    </submittedName>
</protein>
<dbReference type="GO" id="GO:0000981">
    <property type="term" value="F:DNA-binding transcription factor activity, RNA polymerase II-specific"/>
    <property type="evidence" value="ECO:0007669"/>
    <property type="project" value="InterPro"/>
</dbReference>
<dbReference type="SMART" id="SM00066">
    <property type="entry name" value="GAL4"/>
    <property type="match status" value="1"/>
</dbReference>
<dbReference type="GO" id="GO:0003677">
    <property type="term" value="F:DNA binding"/>
    <property type="evidence" value="ECO:0007669"/>
    <property type="project" value="UniProtKB-KW"/>
</dbReference>
<dbReference type="AlphaFoldDB" id="A0A3A2ZHH1"/>
<evidence type="ECO:0000313" key="8">
    <source>
        <dbReference type="EMBL" id="RJE18774.1"/>
    </source>
</evidence>
<keyword evidence="4" id="KW-0804">Transcription</keyword>
<dbReference type="PANTHER" id="PTHR31001:SF85">
    <property type="entry name" value="ZN(II)2CYS6 TRANSCRIPTION FACTOR (EUROFUNG)"/>
    <property type="match status" value="1"/>
</dbReference>
<evidence type="ECO:0000256" key="1">
    <source>
        <dbReference type="ARBA" id="ARBA00004123"/>
    </source>
</evidence>
<dbReference type="Pfam" id="PF00172">
    <property type="entry name" value="Zn_clus"/>
    <property type="match status" value="1"/>
</dbReference>
<dbReference type="InterPro" id="IPR001138">
    <property type="entry name" value="Zn2Cys6_DnaBD"/>
</dbReference>
<proteinExistence type="predicted"/>
<dbReference type="CDD" id="cd00067">
    <property type="entry name" value="GAL4"/>
    <property type="match status" value="1"/>
</dbReference>
<dbReference type="PROSITE" id="PS50048">
    <property type="entry name" value="ZN2_CY6_FUNGAL_2"/>
    <property type="match status" value="1"/>
</dbReference>
<name>A0A3A2ZHH1_9EURO</name>
<dbReference type="OrthoDB" id="1747771at2759"/>
<dbReference type="InterPro" id="IPR036864">
    <property type="entry name" value="Zn2-C6_fun-type_DNA-bd_sf"/>
</dbReference>
<accession>A0A3A2ZHH1</accession>
<dbReference type="PANTHER" id="PTHR31001">
    <property type="entry name" value="UNCHARACTERIZED TRANSCRIPTIONAL REGULATORY PROTEIN"/>
    <property type="match status" value="1"/>
</dbReference>
<organism evidence="8 9">
    <name type="scientific">Aspergillus sclerotialis</name>
    <dbReference type="NCBI Taxonomy" id="2070753"/>
    <lineage>
        <taxon>Eukaryota</taxon>
        <taxon>Fungi</taxon>
        <taxon>Dikarya</taxon>
        <taxon>Ascomycota</taxon>
        <taxon>Pezizomycotina</taxon>
        <taxon>Eurotiomycetes</taxon>
        <taxon>Eurotiomycetidae</taxon>
        <taxon>Eurotiales</taxon>
        <taxon>Aspergillaceae</taxon>
        <taxon>Aspergillus</taxon>
        <taxon>Aspergillus subgen. Polypaecilum</taxon>
    </lineage>
</organism>
<evidence type="ECO:0000256" key="2">
    <source>
        <dbReference type="ARBA" id="ARBA00023015"/>
    </source>
</evidence>
<dbReference type="Gene3D" id="4.10.240.10">
    <property type="entry name" value="Zn(2)-C6 fungal-type DNA-binding domain"/>
    <property type="match status" value="1"/>
</dbReference>
<keyword evidence="5" id="KW-0539">Nucleus</keyword>
<dbReference type="Proteomes" id="UP000266188">
    <property type="component" value="Unassembled WGS sequence"/>
</dbReference>
<dbReference type="SUPFAM" id="SSF57701">
    <property type="entry name" value="Zn2/Cys6 DNA-binding domain"/>
    <property type="match status" value="1"/>
</dbReference>
<dbReference type="EMBL" id="MVGC01000495">
    <property type="protein sequence ID" value="RJE18774.1"/>
    <property type="molecule type" value="Genomic_DNA"/>
</dbReference>
<comment type="caution">
    <text evidence="8">The sequence shown here is derived from an EMBL/GenBank/DDBJ whole genome shotgun (WGS) entry which is preliminary data.</text>
</comment>
<dbReference type="STRING" id="2070753.A0A3A2ZHH1"/>
<reference evidence="9" key="1">
    <citation type="submission" date="2017-02" db="EMBL/GenBank/DDBJ databases">
        <authorList>
            <person name="Tafer H."/>
            <person name="Lopandic K."/>
        </authorList>
    </citation>
    <scope>NUCLEOTIDE SEQUENCE [LARGE SCALE GENOMIC DNA]</scope>
    <source>
        <strain evidence="9">CBS 366.77</strain>
    </source>
</reference>
<keyword evidence="9" id="KW-1185">Reference proteome</keyword>
<feature type="domain" description="Zn(2)-C6 fungal-type" evidence="7">
    <location>
        <begin position="14"/>
        <end position="43"/>
    </location>
</feature>
<feature type="region of interest" description="Disordered" evidence="6">
    <location>
        <begin position="79"/>
        <end position="107"/>
    </location>
</feature>
<evidence type="ECO:0000256" key="5">
    <source>
        <dbReference type="ARBA" id="ARBA00023242"/>
    </source>
</evidence>
<dbReference type="InterPro" id="IPR050613">
    <property type="entry name" value="Sec_Metabolite_Reg"/>
</dbReference>
<evidence type="ECO:0000256" key="4">
    <source>
        <dbReference type="ARBA" id="ARBA00023163"/>
    </source>
</evidence>
<keyword evidence="3" id="KW-0238">DNA-binding</keyword>
<gene>
    <name evidence="8" type="ORF">PHISCL_08888</name>
</gene>
<evidence type="ECO:0000313" key="9">
    <source>
        <dbReference type="Proteomes" id="UP000266188"/>
    </source>
</evidence>
<evidence type="ECO:0000259" key="7">
    <source>
        <dbReference type="PROSITE" id="PS50048"/>
    </source>
</evidence>
<dbReference type="GO" id="GO:0008270">
    <property type="term" value="F:zinc ion binding"/>
    <property type="evidence" value="ECO:0007669"/>
    <property type="project" value="InterPro"/>
</dbReference>
<evidence type="ECO:0000256" key="3">
    <source>
        <dbReference type="ARBA" id="ARBA00023125"/>
    </source>
</evidence>
<evidence type="ECO:0000256" key="6">
    <source>
        <dbReference type="SAM" id="MobiDB-lite"/>
    </source>
</evidence>
<sequence>MIQSAQFRITRGHSCLFCRQKKVRCDGQRPCSTCVRNGEQCRAGQRAEPPNRRRINPPAASDRLLQRLRLYEEALQANGIEVDEGHPPSPCPVLRDPPMSPPKGQMIIKSGSSQYVEKYAPWLL</sequence>